<reference evidence="1 2" key="1">
    <citation type="journal article" date="2017" name="Antonie Van Leeuwenhoek">
        <title>Rhizobium rhizosphaerae sp. nov., a novel species isolated from rice rhizosphere.</title>
        <authorList>
            <person name="Zhao J.J."/>
            <person name="Zhang J."/>
            <person name="Zhang R.J."/>
            <person name="Zhang C.W."/>
            <person name="Yin H.Q."/>
            <person name="Zhang X.X."/>
        </authorList>
    </citation>
    <scope>NUCLEOTIDE SEQUENCE [LARGE SCALE GENOMIC DNA]</scope>
    <source>
        <strain evidence="1 2">BSs20135</strain>
    </source>
</reference>
<keyword evidence="2" id="KW-1185">Reference proteome</keyword>
<gene>
    <name evidence="1" type="ORF">GARC_0004</name>
</gene>
<comment type="caution">
    <text evidence="1">The sequence shown here is derived from an EMBL/GenBank/DDBJ whole genome shotgun (WGS) entry which is preliminary data.</text>
</comment>
<organism evidence="1 2">
    <name type="scientific">Paraglaciecola arctica BSs20135</name>
    <dbReference type="NCBI Taxonomy" id="493475"/>
    <lineage>
        <taxon>Bacteria</taxon>
        <taxon>Pseudomonadati</taxon>
        <taxon>Pseudomonadota</taxon>
        <taxon>Gammaproteobacteria</taxon>
        <taxon>Alteromonadales</taxon>
        <taxon>Alteromonadaceae</taxon>
        <taxon>Paraglaciecola</taxon>
    </lineage>
</organism>
<dbReference type="AlphaFoldDB" id="K6XZA0"/>
<evidence type="ECO:0000313" key="1">
    <source>
        <dbReference type="EMBL" id="GAC16986.1"/>
    </source>
</evidence>
<evidence type="ECO:0000313" key="2">
    <source>
        <dbReference type="Proteomes" id="UP000006327"/>
    </source>
</evidence>
<dbReference type="EMBL" id="BAEO01000002">
    <property type="protein sequence ID" value="GAC16986.1"/>
    <property type="molecule type" value="Genomic_DNA"/>
</dbReference>
<proteinExistence type="predicted"/>
<dbReference type="Proteomes" id="UP000006327">
    <property type="component" value="Unassembled WGS sequence"/>
</dbReference>
<sequence length="41" mass="4996">MRFKEAYIPINKDKNMYLLLMAKHIKLAQEIIYKQLTKQDL</sequence>
<name>K6XZA0_9ALTE</name>
<protein>
    <submittedName>
        <fullName evidence="1">Uncharacterized protein</fullName>
    </submittedName>
</protein>
<accession>K6XZA0</accession>